<feature type="region of interest" description="Disordered" evidence="1">
    <location>
        <begin position="748"/>
        <end position="780"/>
    </location>
</feature>
<keyword evidence="5" id="KW-1185">Reference proteome</keyword>
<protein>
    <submittedName>
        <fullName evidence="4">von Willebrand factor type A domain-containing protein</fullName>
    </submittedName>
</protein>
<evidence type="ECO:0000256" key="1">
    <source>
        <dbReference type="SAM" id="MobiDB-lite"/>
    </source>
</evidence>
<dbReference type="Pfam" id="PF08487">
    <property type="entry name" value="VIT"/>
    <property type="match status" value="1"/>
</dbReference>
<evidence type="ECO:0000259" key="3">
    <source>
        <dbReference type="PROSITE" id="PS51468"/>
    </source>
</evidence>
<gene>
    <name evidence="4" type="ORF">B0H16DRAFT_890214</name>
</gene>
<evidence type="ECO:0000313" key="5">
    <source>
        <dbReference type="Proteomes" id="UP001215598"/>
    </source>
</evidence>
<proteinExistence type="predicted"/>
<evidence type="ECO:0000313" key="4">
    <source>
        <dbReference type="EMBL" id="KAJ7778544.1"/>
    </source>
</evidence>
<feature type="region of interest" description="Disordered" evidence="1">
    <location>
        <begin position="515"/>
        <end position="536"/>
    </location>
</feature>
<dbReference type="PANTHER" id="PTHR45737">
    <property type="entry name" value="VON WILLEBRAND FACTOR A DOMAIN-CONTAINING PROTEIN 5A"/>
    <property type="match status" value="1"/>
</dbReference>
<feature type="domain" description="VIT" evidence="3">
    <location>
        <begin position="5"/>
        <end position="134"/>
    </location>
</feature>
<dbReference type="Pfam" id="PF13768">
    <property type="entry name" value="VWA_3"/>
    <property type="match status" value="1"/>
</dbReference>
<organism evidence="4 5">
    <name type="scientific">Mycena metata</name>
    <dbReference type="NCBI Taxonomy" id="1033252"/>
    <lineage>
        <taxon>Eukaryota</taxon>
        <taxon>Fungi</taxon>
        <taxon>Dikarya</taxon>
        <taxon>Basidiomycota</taxon>
        <taxon>Agaricomycotina</taxon>
        <taxon>Agaricomycetes</taxon>
        <taxon>Agaricomycetidae</taxon>
        <taxon>Agaricales</taxon>
        <taxon>Marasmiineae</taxon>
        <taxon>Mycenaceae</taxon>
        <taxon>Mycena</taxon>
    </lineage>
</organism>
<feature type="compositionally biased region" description="Low complexity" evidence="1">
    <location>
        <begin position="748"/>
        <end position="759"/>
    </location>
</feature>
<dbReference type="PROSITE" id="PS50234">
    <property type="entry name" value="VWFA"/>
    <property type="match status" value="1"/>
</dbReference>
<comment type="caution">
    <text evidence="4">The sequence shown here is derived from an EMBL/GenBank/DDBJ whole genome shotgun (WGS) entry which is preliminary data.</text>
</comment>
<evidence type="ECO:0000259" key="2">
    <source>
        <dbReference type="PROSITE" id="PS50234"/>
    </source>
</evidence>
<dbReference type="Proteomes" id="UP001215598">
    <property type="component" value="Unassembled WGS sequence"/>
</dbReference>
<name>A0AAD7NX19_9AGAR</name>
<dbReference type="EMBL" id="JARKIB010000007">
    <property type="protein sequence ID" value="KAJ7778544.1"/>
    <property type="molecule type" value="Genomic_DNA"/>
</dbReference>
<dbReference type="SMART" id="SM00327">
    <property type="entry name" value="VWA"/>
    <property type="match status" value="1"/>
</dbReference>
<dbReference type="Gene3D" id="3.40.50.410">
    <property type="entry name" value="von Willebrand factor, type A domain"/>
    <property type="match status" value="1"/>
</dbReference>
<dbReference type="PROSITE" id="PS51468">
    <property type="entry name" value="VIT"/>
    <property type="match status" value="1"/>
</dbReference>
<dbReference type="InterPro" id="IPR036465">
    <property type="entry name" value="vWFA_dom_sf"/>
</dbReference>
<dbReference type="SUPFAM" id="SSF53300">
    <property type="entry name" value="vWA-like"/>
    <property type="match status" value="1"/>
</dbReference>
<feature type="region of interest" description="Disordered" evidence="1">
    <location>
        <begin position="693"/>
        <end position="728"/>
    </location>
</feature>
<accession>A0AAD7NX19</accession>
<reference evidence="4" key="1">
    <citation type="submission" date="2023-03" db="EMBL/GenBank/DDBJ databases">
        <title>Massive genome expansion in bonnet fungi (Mycena s.s.) driven by repeated elements and novel gene families across ecological guilds.</title>
        <authorList>
            <consortium name="Lawrence Berkeley National Laboratory"/>
            <person name="Harder C.B."/>
            <person name="Miyauchi S."/>
            <person name="Viragh M."/>
            <person name="Kuo A."/>
            <person name="Thoen E."/>
            <person name="Andreopoulos B."/>
            <person name="Lu D."/>
            <person name="Skrede I."/>
            <person name="Drula E."/>
            <person name="Henrissat B."/>
            <person name="Morin E."/>
            <person name="Kohler A."/>
            <person name="Barry K."/>
            <person name="LaButti K."/>
            <person name="Morin E."/>
            <person name="Salamov A."/>
            <person name="Lipzen A."/>
            <person name="Mereny Z."/>
            <person name="Hegedus B."/>
            <person name="Baldrian P."/>
            <person name="Stursova M."/>
            <person name="Weitz H."/>
            <person name="Taylor A."/>
            <person name="Grigoriev I.V."/>
            <person name="Nagy L.G."/>
            <person name="Martin F."/>
            <person name="Kauserud H."/>
        </authorList>
    </citation>
    <scope>NUCLEOTIDE SEQUENCE</scope>
    <source>
        <strain evidence="4">CBHHK182m</strain>
    </source>
</reference>
<dbReference type="PANTHER" id="PTHR45737:SF6">
    <property type="entry name" value="VON WILLEBRAND FACTOR A DOMAIN-CONTAINING PROTEIN 5A"/>
    <property type="match status" value="1"/>
</dbReference>
<dbReference type="InterPro" id="IPR002035">
    <property type="entry name" value="VWF_A"/>
</dbReference>
<feature type="domain" description="VWFA" evidence="2">
    <location>
        <begin position="278"/>
        <end position="465"/>
    </location>
</feature>
<dbReference type="SMART" id="SM00609">
    <property type="entry name" value="VIT"/>
    <property type="match status" value="1"/>
</dbReference>
<sequence length="980" mass="104935">MSRNPWGLYYLSENRTISLPLLHVHAAANIKELAAEVKLTQTYSNDTGSAREVGYSFPVPAQAVVCSFVMIKQDGTRVVGLVQEKGEARETYNAAVSQGKQAALMEQQTPDVFQVAVGNIQPHETVKIELLYATVLAEDEENDSIRFHLPMHIGARYGQAPSSGPALPSNSEDTFIEISVNVESVAPIAKIGCPSHTVSTELGPDPALPNAHELPFSNYARVSLSSAAALDKDFILTVKSAGLDAPRCVAERHPTNPTTAIALTLVPRFKLPDVARQEFIFLVDRSGSMRGPRILAAKRALVVMLRSLPAKDSVFQIASFGNNCTMLRDEGSRPYNQATLDEATQHVDSMEANYGGTLIREALVRCFAARKTDRPTSVFVLTDGAAWDVDGVLKEVKVSVSAGTAQAYLRVSVLGIGNSASTAMCEGIARVGNGTCMMVGEQETTFTGKIARMLKAARTPMITGIAVDWGVSTVVDHEPPAEEIDDDEFVIVSEVDAKGKGKAPLNVFDESVDPLQTEDQSVPSPPEVVLSPSPPVQQSPFKIQSLSPGIRLNVYAILKGTTVPKVVTLTGLTEDGSKIELSVPVTLSNLPNTPDSPPAIHALAARKIIQDIEDGQHAITTAIPEDADLLARTIKAHIVRLAKLYSIMSSHTSFVAVDESSRTLSDSQLAVAQPWMGMSHAFQSPIRPMIRTSSMAGPPSTFGSKRTRSKRGEPRERHHIVPLPTGPLADLEIQLHSDMEGIVDPQISEVSTSSSSVSSNDGGPIKPSPSDASPGAVSTLPKARLSFRSPIEPSEVPPAVPSALLPAHENAAVPRVRRNGPLNLSMGAQAPVGQDQAEVAVLTTRLTEAFAQSTMHRKNTSPRLSAGRTPAPAVPLPVDVLETLARHQSFDGCFTQGVLSTIQLNHPLDEVRAALGVSDEVFATIIAMAFLRTRLGPDVEPESWEAIYDKARAFVEDALREVSGTPGADELQARAVGYLV</sequence>
<dbReference type="InterPro" id="IPR013694">
    <property type="entry name" value="VIT"/>
</dbReference>
<dbReference type="AlphaFoldDB" id="A0AAD7NX19"/>